<gene>
    <name evidence="1" type="ORF">MTBBW1_1930010</name>
</gene>
<evidence type="ECO:0000313" key="1">
    <source>
        <dbReference type="EMBL" id="SLM29672.1"/>
    </source>
</evidence>
<dbReference type="Proteomes" id="UP000191931">
    <property type="component" value="Unassembled WGS sequence"/>
</dbReference>
<sequence length="55" mass="6208">MERGIGSVISGETISPSFLKEDIRTQGFKHETVIFNVFSDSDNAVYRETISGWVR</sequence>
<dbReference type="EMBL" id="FWEV01000105">
    <property type="protein sequence ID" value="SLM29672.1"/>
    <property type="molecule type" value="Genomic_DNA"/>
</dbReference>
<keyword evidence="2" id="KW-1185">Reference proteome</keyword>
<dbReference type="AlphaFoldDB" id="A0A1W1HB91"/>
<name>A0A1W1HB91_9BACT</name>
<dbReference type="STRING" id="1246637.MTBBW1_1930010"/>
<protein>
    <submittedName>
        <fullName evidence="1">Uncharacterized protein</fullName>
    </submittedName>
</protein>
<evidence type="ECO:0000313" key="2">
    <source>
        <dbReference type="Proteomes" id="UP000191931"/>
    </source>
</evidence>
<reference evidence="1 2" key="1">
    <citation type="submission" date="2017-03" db="EMBL/GenBank/DDBJ databases">
        <authorList>
            <person name="Afonso C.L."/>
            <person name="Miller P.J."/>
            <person name="Scott M.A."/>
            <person name="Spackman E."/>
            <person name="Goraichik I."/>
            <person name="Dimitrov K.M."/>
            <person name="Suarez D.L."/>
            <person name="Swayne D.E."/>
        </authorList>
    </citation>
    <scope>NUCLEOTIDE SEQUENCE [LARGE SCALE GENOMIC DNA]</scope>
    <source>
        <strain evidence="1">PRJEB14757</strain>
    </source>
</reference>
<accession>A0A1W1HB91</accession>
<organism evidence="1 2">
    <name type="scientific">Desulfamplus magnetovallimortis</name>
    <dbReference type="NCBI Taxonomy" id="1246637"/>
    <lineage>
        <taxon>Bacteria</taxon>
        <taxon>Pseudomonadati</taxon>
        <taxon>Thermodesulfobacteriota</taxon>
        <taxon>Desulfobacteria</taxon>
        <taxon>Desulfobacterales</taxon>
        <taxon>Desulfobacteraceae</taxon>
        <taxon>Desulfamplus</taxon>
    </lineage>
</organism>
<proteinExistence type="predicted"/>